<evidence type="ECO:0000256" key="1">
    <source>
        <dbReference type="ARBA" id="ARBA00006739"/>
    </source>
</evidence>
<reference evidence="5 6" key="1">
    <citation type="submission" date="2020-10" db="EMBL/GenBank/DDBJ databases">
        <title>Complete genome sequence of Paludibaculum fermentans P105T, a facultatively anaerobic acidobacterium capable of dissimilatory Fe(III) reduction.</title>
        <authorList>
            <person name="Dedysh S.N."/>
            <person name="Beletsky A.V."/>
            <person name="Kulichevskaya I.S."/>
            <person name="Mardanov A.V."/>
            <person name="Ravin N.V."/>
        </authorList>
    </citation>
    <scope>NUCLEOTIDE SEQUENCE [LARGE SCALE GENOMIC DNA]</scope>
    <source>
        <strain evidence="5 6">P105</strain>
    </source>
</reference>
<dbReference type="AlphaFoldDB" id="A0A7S7NVB6"/>
<dbReference type="Pfam" id="PF13692">
    <property type="entry name" value="Glyco_trans_1_4"/>
    <property type="match status" value="1"/>
</dbReference>
<dbReference type="RefSeq" id="WP_194452146.1">
    <property type="nucleotide sequence ID" value="NZ_CP063849.1"/>
</dbReference>
<dbReference type="CDD" id="cd03801">
    <property type="entry name" value="GT4_PimA-like"/>
    <property type="match status" value="1"/>
</dbReference>
<dbReference type="InterPro" id="IPR028098">
    <property type="entry name" value="Glyco_trans_4-like_N"/>
</dbReference>
<dbReference type="PANTHER" id="PTHR43179:SF12">
    <property type="entry name" value="GALACTOFURANOSYLTRANSFERASE GLFT2"/>
    <property type="match status" value="1"/>
</dbReference>
<keyword evidence="6" id="KW-1185">Reference proteome</keyword>
<protein>
    <submittedName>
        <fullName evidence="5">Glycosyltransferase</fullName>
    </submittedName>
</protein>
<dbReference type="SUPFAM" id="SSF53756">
    <property type="entry name" value="UDP-Glycosyltransferase/glycogen phosphorylase"/>
    <property type="match status" value="1"/>
</dbReference>
<organism evidence="5 6">
    <name type="scientific">Paludibaculum fermentans</name>
    <dbReference type="NCBI Taxonomy" id="1473598"/>
    <lineage>
        <taxon>Bacteria</taxon>
        <taxon>Pseudomonadati</taxon>
        <taxon>Acidobacteriota</taxon>
        <taxon>Terriglobia</taxon>
        <taxon>Bryobacterales</taxon>
        <taxon>Bryobacteraceae</taxon>
        <taxon>Paludibaculum</taxon>
    </lineage>
</organism>
<comment type="similarity">
    <text evidence="1">Belongs to the glycosyltransferase 2 family.</text>
</comment>
<dbReference type="Gene3D" id="3.40.50.2000">
    <property type="entry name" value="Glycogen Phosphorylase B"/>
    <property type="match status" value="2"/>
</dbReference>
<accession>A0A7S7NVB6</accession>
<dbReference type="PANTHER" id="PTHR43179">
    <property type="entry name" value="RHAMNOSYLTRANSFERASE WBBL"/>
    <property type="match status" value="1"/>
</dbReference>
<gene>
    <name evidence="5" type="ORF">IRI77_11180</name>
</gene>
<keyword evidence="3 5" id="KW-0808">Transferase</keyword>
<dbReference type="InterPro" id="IPR029044">
    <property type="entry name" value="Nucleotide-diphossugar_trans"/>
</dbReference>
<evidence type="ECO:0000313" key="5">
    <source>
        <dbReference type="EMBL" id="QOY90483.1"/>
    </source>
</evidence>
<sequence length="901" mass="101088">MTQPERILVAFASGSEDLIPTLIDQFECVAPGLPIYVVAEFPPPRGKWIPWFIGRTFQQNLARVRDAVRGKQIAYTAMILQPRMPYWPMRLAATLLTPTRLLCFNENLDHFAVHPRAALAILRHMVWRTRNYVRWESRPGGWVYTQVWRLFHPWAYKRQILCKLAMAAGARATWKKTALAPRPDPPPGPAKPRGITVVVPSRSGRELLQRLLPGLLHELQGFDHEVIVSDNGSDDGTAAWLAAEYPFVAVEINAQPLSFAEAVNRGIRRARFSHTCLLNNDMVLEPGFFAPLREAFDKVPDLFCATAQIFFPEGVRREETGKALLWNRGDAVDFPIWCDVPLPGEDLSYVLYGSGGCSLYDTAKLLQAGCVGEVFKPAYVEDLDLGYRGWVRGWPTVFVAAAKLVHHHRSTTKRYFTEAQIQAVVEVNYLRFLARSVANPEVFRVMWRRAIDRLNLYAAQEPAQPWVFPTLHAARSVTDWVEPGPPQPADEWLAQALGTGDAVSFPGRARDPGKPLVIVASSYIPFPLSHGGAVRIFNLMKGAAAEFDQVLIAFCDKHEAPAPEILALCHEVILVRREGSHLKPMTERPDVVEEHDTPAFRAALREMIRKHQPAIVQLEFTQMALYAPDCGSVPSILVEHDVTVDLYMQLLREHADWEMAQQLERWQRFERQAWRDVTCVVTMSEKDRSVVEGARRVQVLPNGVDLQRFQPSAQEPEPGRILFIGSFAHLPNLMALDFFLRESWPALEAAGATLHVISGARAEHYQELHQDRVKLDLNRPGIEVEGFVSDVRQAYNRASVVIAPLLASAGTNIKIMEAMAMAKAVVSTPAGINGLDLNPGQDVLVVQSGAEMAEAVKTLLLDPEQRRRIEGAARRTVEAHYSWDAVAAAQADLYRSLMRRH</sequence>
<proteinExistence type="inferred from homology"/>
<evidence type="ECO:0000256" key="3">
    <source>
        <dbReference type="ARBA" id="ARBA00022679"/>
    </source>
</evidence>
<dbReference type="KEGG" id="pfer:IRI77_11180"/>
<evidence type="ECO:0000259" key="4">
    <source>
        <dbReference type="Pfam" id="PF13439"/>
    </source>
</evidence>
<dbReference type="Gene3D" id="3.90.550.10">
    <property type="entry name" value="Spore Coat Polysaccharide Biosynthesis Protein SpsA, Chain A"/>
    <property type="match status" value="1"/>
</dbReference>
<keyword evidence="2" id="KW-0328">Glycosyltransferase</keyword>
<dbReference type="GO" id="GO:0016757">
    <property type="term" value="F:glycosyltransferase activity"/>
    <property type="evidence" value="ECO:0007669"/>
    <property type="project" value="UniProtKB-KW"/>
</dbReference>
<dbReference type="Proteomes" id="UP000593892">
    <property type="component" value="Chromosome"/>
</dbReference>
<dbReference type="EMBL" id="CP063849">
    <property type="protein sequence ID" value="QOY90483.1"/>
    <property type="molecule type" value="Genomic_DNA"/>
</dbReference>
<feature type="domain" description="Glycosyltransferase subfamily 4-like N-terminal" evidence="4">
    <location>
        <begin position="531"/>
        <end position="708"/>
    </location>
</feature>
<dbReference type="SUPFAM" id="SSF53448">
    <property type="entry name" value="Nucleotide-diphospho-sugar transferases"/>
    <property type="match status" value="1"/>
</dbReference>
<dbReference type="Pfam" id="PF13439">
    <property type="entry name" value="Glyco_transf_4"/>
    <property type="match status" value="1"/>
</dbReference>
<evidence type="ECO:0000313" key="6">
    <source>
        <dbReference type="Proteomes" id="UP000593892"/>
    </source>
</evidence>
<evidence type="ECO:0000256" key="2">
    <source>
        <dbReference type="ARBA" id="ARBA00022676"/>
    </source>
</evidence>
<name>A0A7S7NVB6_PALFE</name>
<dbReference type="Pfam" id="PF13641">
    <property type="entry name" value="Glyco_tranf_2_3"/>
    <property type="match status" value="1"/>
</dbReference>